<reference evidence="1 2" key="1">
    <citation type="journal article" date="2014" name="Genome Announc.">
        <title>Draft Genome Sequence of Paenibacillus pini JCM 16418T, Isolated from the Rhizosphere of Pine Tree.</title>
        <authorList>
            <person name="Yuki M."/>
            <person name="Oshima K."/>
            <person name="Suda W."/>
            <person name="Oshida Y."/>
            <person name="Kitamura K."/>
            <person name="Iida Y."/>
            <person name="Hattori M."/>
            <person name="Ohkuma M."/>
        </authorList>
    </citation>
    <scope>NUCLEOTIDE SEQUENCE [LARGE SCALE GENOMIC DNA]</scope>
    <source>
        <strain evidence="1 2">JCM 16418</strain>
    </source>
</reference>
<dbReference type="STRING" id="1236976.JCM16418_2347"/>
<organism evidence="1 2">
    <name type="scientific">Paenibacillus pini JCM 16418</name>
    <dbReference type="NCBI Taxonomy" id="1236976"/>
    <lineage>
        <taxon>Bacteria</taxon>
        <taxon>Bacillati</taxon>
        <taxon>Bacillota</taxon>
        <taxon>Bacilli</taxon>
        <taxon>Bacillales</taxon>
        <taxon>Paenibacillaceae</taxon>
        <taxon>Paenibacillus</taxon>
    </lineage>
</organism>
<keyword evidence="2" id="KW-1185">Reference proteome</keyword>
<sequence>MSYIELNGIHKYFEVERKNVLKDISLRIHHGEMIAIMVHLDRGNLRYSTFWGY</sequence>
<gene>
    <name evidence="1" type="ORF">JCM16418_2347</name>
</gene>
<dbReference type="RefSeq" id="WP_306304768.1">
    <property type="nucleotide sequence ID" value="NZ_BAVZ01000006.1"/>
</dbReference>
<dbReference type="Proteomes" id="UP000019364">
    <property type="component" value="Unassembled WGS sequence"/>
</dbReference>
<comment type="caution">
    <text evidence="1">The sequence shown here is derived from an EMBL/GenBank/DDBJ whole genome shotgun (WGS) entry which is preliminary data.</text>
</comment>
<accession>W7YUN2</accession>
<protein>
    <submittedName>
        <fullName evidence="1">Uncharacterized protein</fullName>
    </submittedName>
</protein>
<dbReference type="AlphaFoldDB" id="W7YUN2"/>
<evidence type="ECO:0000313" key="1">
    <source>
        <dbReference type="EMBL" id="GAF08281.1"/>
    </source>
</evidence>
<name>W7YUN2_9BACL</name>
<dbReference type="EMBL" id="BAVZ01000006">
    <property type="protein sequence ID" value="GAF08281.1"/>
    <property type="molecule type" value="Genomic_DNA"/>
</dbReference>
<proteinExistence type="predicted"/>
<evidence type="ECO:0000313" key="2">
    <source>
        <dbReference type="Proteomes" id="UP000019364"/>
    </source>
</evidence>